<reference evidence="2 3" key="1">
    <citation type="submission" date="2014-03" db="EMBL/GenBank/DDBJ databases">
        <title>Draft genome sequence of Deinococcus phoenicis 1P10ME.</title>
        <authorList>
            <person name="Stepanov V.G."/>
            <person name="Vaishampayan P."/>
            <person name="Venkateswaran K."/>
            <person name="Fox G.E."/>
        </authorList>
    </citation>
    <scope>NUCLEOTIDE SEQUENCE [LARGE SCALE GENOMIC DNA]</scope>
    <source>
        <strain evidence="2 3">1P10ME</strain>
    </source>
</reference>
<organism evidence="2 3">
    <name type="scientific">Deinococcus phoenicis</name>
    <dbReference type="NCBI Taxonomy" id="1476583"/>
    <lineage>
        <taxon>Bacteria</taxon>
        <taxon>Thermotogati</taxon>
        <taxon>Deinococcota</taxon>
        <taxon>Deinococci</taxon>
        <taxon>Deinococcales</taxon>
        <taxon>Deinococcaceae</taxon>
        <taxon>Deinococcus</taxon>
    </lineage>
</organism>
<evidence type="ECO:0000313" key="2">
    <source>
        <dbReference type="EMBL" id="EYB69277.1"/>
    </source>
</evidence>
<feature type="region of interest" description="Disordered" evidence="1">
    <location>
        <begin position="310"/>
        <end position="340"/>
    </location>
</feature>
<feature type="region of interest" description="Disordered" evidence="1">
    <location>
        <begin position="398"/>
        <end position="417"/>
    </location>
</feature>
<dbReference type="STRING" id="1476583.DEIPH_ctg009orf0017"/>
<dbReference type="EMBL" id="JHAC01000009">
    <property type="protein sequence ID" value="EYB69277.1"/>
    <property type="molecule type" value="Genomic_DNA"/>
</dbReference>
<feature type="compositionally biased region" description="Basic and acidic residues" evidence="1">
    <location>
        <begin position="133"/>
        <end position="170"/>
    </location>
</feature>
<keyword evidence="3" id="KW-1185">Reference proteome</keyword>
<comment type="caution">
    <text evidence="2">The sequence shown here is derived from an EMBL/GenBank/DDBJ whole genome shotgun (WGS) entry which is preliminary data.</text>
</comment>
<protein>
    <submittedName>
        <fullName evidence="2">Uncharacterized protein</fullName>
    </submittedName>
</protein>
<gene>
    <name evidence="2" type="ORF">DEIPH_ctg009orf0017</name>
</gene>
<dbReference type="AlphaFoldDB" id="A0A016QTR6"/>
<accession>A0A016QTR6</accession>
<proteinExistence type="predicted"/>
<name>A0A016QTR6_9DEIO</name>
<evidence type="ECO:0000256" key="1">
    <source>
        <dbReference type="SAM" id="MobiDB-lite"/>
    </source>
</evidence>
<feature type="region of interest" description="Disordered" evidence="1">
    <location>
        <begin position="1"/>
        <end position="72"/>
    </location>
</feature>
<feature type="region of interest" description="Disordered" evidence="1">
    <location>
        <begin position="112"/>
        <end position="228"/>
    </location>
</feature>
<feature type="compositionally biased region" description="Basic and acidic residues" evidence="1">
    <location>
        <begin position="1"/>
        <end position="27"/>
    </location>
</feature>
<sequence>MSEFDVMRREQEADAPRRQEAEDEQRGHWPPAPEASGPGRDRPTAPGTTTPSLRLRYRPAANAQHTLPDDRAAAVTRRALEGLGGAEERAAHLMPEADVLSRLVNDEALEFAPRGDPAPLAAEEDSRALSAGGREEGVVNDEGFRREAELKPDDLDEIARERQDLVRTFHAEQGPQLLDPGELTRLLGTPPAPDARDPQAAGDPQEMRGPAAERPAQPDGAGRGRQVLGTPAGERALHLVTQSVGAHFQTWLRREGHWHKRSEWLRKQLARVWEYAPDALNPGTLLFAPRGRTRLATYLRAEAAPEQLGEARGAGAVKPKAGGLRGSAEEARAPGEEAQQARTRQAAASGQYERQIREARVRAVQAVTQTVNKAWAEARDLSWPLNVSSDDLSAFLKTPQEGALDRWAASTPERSSG</sequence>
<dbReference type="PATRIC" id="fig|1476583.3.peg.591"/>
<dbReference type="Proteomes" id="UP000020492">
    <property type="component" value="Unassembled WGS sequence"/>
</dbReference>
<dbReference type="RefSeq" id="WP_034353602.1">
    <property type="nucleotide sequence ID" value="NZ_JHAC01000009.1"/>
</dbReference>
<evidence type="ECO:0000313" key="3">
    <source>
        <dbReference type="Proteomes" id="UP000020492"/>
    </source>
</evidence>
<dbReference type="OrthoDB" id="9826008at2"/>